<feature type="region of interest" description="Disordered" evidence="7">
    <location>
        <begin position="26"/>
        <end position="48"/>
    </location>
</feature>
<evidence type="ECO:0000256" key="3">
    <source>
        <dbReference type="ARBA" id="ARBA00023274"/>
    </source>
</evidence>
<dbReference type="Proteomes" id="UP000229916">
    <property type="component" value="Unassembled WGS sequence"/>
</dbReference>
<dbReference type="GO" id="GO:0006412">
    <property type="term" value="P:translation"/>
    <property type="evidence" value="ECO:0007669"/>
    <property type="project" value="UniProtKB-UniRule"/>
</dbReference>
<evidence type="ECO:0000256" key="5">
    <source>
        <dbReference type="HAMAP-Rule" id="MF_00514"/>
    </source>
</evidence>
<comment type="caution">
    <text evidence="8">The sequence shown here is derived from an EMBL/GenBank/DDBJ whole genome shotgun (WGS) entry which is preliminary data.</text>
</comment>
<dbReference type="GO" id="GO:0003735">
    <property type="term" value="F:structural constituent of ribosome"/>
    <property type="evidence" value="ECO:0007669"/>
    <property type="project" value="InterPro"/>
</dbReference>
<dbReference type="PRINTS" id="PR00064">
    <property type="entry name" value="RIBOSOMALL35"/>
</dbReference>
<dbReference type="EMBL" id="PEWD01000055">
    <property type="protein sequence ID" value="PIU68779.1"/>
    <property type="molecule type" value="Genomic_DNA"/>
</dbReference>
<dbReference type="NCBIfam" id="TIGR00001">
    <property type="entry name" value="rpmI_bact"/>
    <property type="match status" value="1"/>
</dbReference>
<evidence type="ECO:0000313" key="8">
    <source>
        <dbReference type="EMBL" id="PIU68779.1"/>
    </source>
</evidence>
<name>A0A2M7AMZ1_UNCKA</name>
<organism evidence="8 9">
    <name type="scientific">candidate division WWE3 bacterium CG06_land_8_20_14_3_00_42_16</name>
    <dbReference type="NCBI Taxonomy" id="1975083"/>
    <lineage>
        <taxon>Bacteria</taxon>
        <taxon>Katanobacteria</taxon>
    </lineage>
</organism>
<reference evidence="9" key="1">
    <citation type="submission" date="2017-09" db="EMBL/GenBank/DDBJ databases">
        <title>Depth-based differentiation of microbial function through sediment-hosted aquifers and enrichment of novel symbionts in the deep terrestrial subsurface.</title>
        <authorList>
            <person name="Probst A.J."/>
            <person name="Ladd B."/>
            <person name="Jarett J.K."/>
            <person name="Geller-Mcgrath D.E."/>
            <person name="Sieber C.M.K."/>
            <person name="Emerson J.B."/>
            <person name="Anantharaman K."/>
            <person name="Thomas B.C."/>
            <person name="Malmstrom R."/>
            <person name="Stieglmeier M."/>
            <person name="Klingl A."/>
            <person name="Woyke T."/>
            <person name="Ryan C.M."/>
            <person name="Banfield J.F."/>
        </authorList>
    </citation>
    <scope>NUCLEOTIDE SEQUENCE [LARGE SCALE GENOMIC DNA]</scope>
</reference>
<dbReference type="Gene3D" id="4.10.410.60">
    <property type="match status" value="1"/>
</dbReference>
<keyword evidence="3 5" id="KW-0687">Ribonucleoprotein</keyword>
<dbReference type="SUPFAM" id="SSF143034">
    <property type="entry name" value="L35p-like"/>
    <property type="match status" value="1"/>
</dbReference>
<dbReference type="PANTHER" id="PTHR33343">
    <property type="entry name" value="54S RIBOSOMAL PROTEIN BL35M"/>
    <property type="match status" value="1"/>
</dbReference>
<dbReference type="InterPro" id="IPR037229">
    <property type="entry name" value="Ribosomal_bL35_sf"/>
</dbReference>
<comment type="similarity">
    <text evidence="1 5 6">Belongs to the bacterial ribosomal protein bL35 family.</text>
</comment>
<feature type="compositionally biased region" description="Basic residues" evidence="7">
    <location>
        <begin position="26"/>
        <end position="45"/>
    </location>
</feature>
<accession>A0A2M7AMZ1</accession>
<dbReference type="PANTHER" id="PTHR33343:SF1">
    <property type="entry name" value="LARGE RIBOSOMAL SUBUNIT PROTEIN BL35M"/>
    <property type="match status" value="1"/>
</dbReference>
<dbReference type="HAMAP" id="MF_00514">
    <property type="entry name" value="Ribosomal_bL35"/>
    <property type="match status" value="1"/>
</dbReference>
<evidence type="ECO:0000256" key="6">
    <source>
        <dbReference type="RuleBase" id="RU000568"/>
    </source>
</evidence>
<dbReference type="AlphaFoldDB" id="A0A2M7AMZ1"/>
<dbReference type="GO" id="GO:0015934">
    <property type="term" value="C:large ribosomal subunit"/>
    <property type="evidence" value="ECO:0007669"/>
    <property type="project" value="TreeGrafter"/>
</dbReference>
<sequence length="65" mass="7669">MPKLKTKKIVAKRFKITGSGRIFRLHSKTSHLKSKQSSKTKRRKKGFVEVLKSDLKKVKRLMPYR</sequence>
<protein>
    <recommendedName>
        <fullName evidence="4 5">Large ribosomal subunit protein bL35</fullName>
    </recommendedName>
</protein>
<evidence type="ECO:0000256" key="4">
    <source>
        <dbReference type="ARBA" id="ARBA00071664"/>
    </source>
</evidence>
<evidence type="ECO:0000313" key="9">
    <source>
        <dbReference type="Proteomes" id="UP000229916"/>
    </source>
</evidence>
<dbReference type="FunFam" id="4.10.410.60:FF:000001">
    <property type="entry name" value="50S ribosomal protein L35"/>
    <property type="match status" value="1"/>
</dbReference>
<dbReference type="InterPro" id="IPR021137">
    <property type="entry name" value="Ribosomal_bL35-like"/>
</dbReference>
<keyword evidence="2 5" id="KW-0689">Ribosomal protein</keyword>
<evidence type="ECO:0000256" key="1">
    <source>
        <dbReference type="ARBA" id="ARBA00006598"/>
    </source>
</evidence>
<evidence type="ECO:0000256" key="7">
    <source>
        <dbReference type="SAM" id="MobiDB-lite"/>
    </source>
</evidence>
<evidence type="ECO:0000256" key="2">
    <source>
        <dbReference type="ARBA" id="ARBA00022980"/>
    </source>
</evidence>
<dbReference type="Pfam" id="PF01632">
    <property type="entry name" value="Ribosomal_L35p"/>
    <property type="match status" value="1"/>
</dbReference>
<dbReference type="InterPro" id="IPR001706">
    <property type="entry name" value="Ribosomal_bL35"/>
</dbReference>
<proteinExistence type="inferred from homology"/>
<gene>
    <name evidence="5" type="primary">rpmI</name>
    <name evidence="8" type="ORF">COS81_02665</name>
</gene>